<protein>
    <submittedName>
        <fullName evidence="7">XRE family transcriptional regulator</fullName>
    </submittedName>
</protein>
<dbReference type="GO" id="GO:0016987">
    <property type="term" value="F:sigma factor activity"/>
    <property type="evidence" value="ECO:0007669"/>
    <property type="project" value="UniProtKB-KW"/>
</dbReference>
<feature type="compositionally biased region" description="Basic and acidic residues" evidence="6">
    <location>
        <begin position="49"/>
        <end position="63"/>
    </location>
</feature>
<dbReference type="Pfam" id="PF01381">
    <property type="entry name" value="HTH_3"/>
    <property type="match status" value="1"/>
</dbReference>
<dbReference type="GO" id="GO:0003677">
    <property type="term" value="F:DNA binding"/>
    <property type="evidence" value="ECO:0007669"/>
    <property type="project" value="UniProtKB-KW"/>
</dbReference>
<dbReference type="InterPro" id="IPR013325">
    <property type="entry name" value="RNA_pol_sigma_r2"/>
</dbReference>
<dbReference type="Pfam" id="PF08281">
    <property type="entry name" value="Sigma70_r4_2"/>
    <property type="match status" value="1"/>
</dbReference>
<dbReference type="PATRIC" id="fig|38300.4.peg.3238"/>
<sequence>MTESITRSASGTPLPPPKERRRLREAKSLSEDEVATTIGVTRATVRSWETGRTDPRGRKREAYARLLAALGTRNDEYAPSGRPLKDDRNRDDREREDRARDGRDRDTRDPDGRSGDAERSGGTQPPAPPEDAPADRAHPPSPARSAPPTRTAQPTANTRPRPAVKRAAKPPAALHPRPGARPGPPSGAALSADSPRTVSSLGPAALTVPAPSPEEAFDVLYAGVAPDLVRQTYLLTGRRRLSQESVERAFHTAWQCWPQVAVDRDPAGWVRAVAYEYAMSPWNRLRPAHRFPDELPGEEPRRQFLEALQELPTTYRRTLLLHDGLGLGLPETAAETEASTPAAANRLVHAREAMAERLPELADTGVLRDRLRALAGAGPAPLMTPACDVRSGCERRAQMWTRAVAAATALIIAATAFTLVTAPRQYDPPISPAQQIEGVPAPQHGPHRLTEQDRELRDKLRSEPVSGPGRLLPLQG</sequence>
<evidence type="ECO:0000256" key="6">
    <source>
        <dbReference type="SAM" id="MobiDB-lite"/>
    </source>
</evidence>
<feature type="compositionally biased region" description="Basic and acidic residues" evidence="6">
    <location>
        <begin position="83"/>
        <end position="119"/>
    </location>
</feature>
<dbReference type="InterPro" id="IPR010982">
    <property type="entry name" value="Lambda_DNA-bd_dom_sf"/>
</dbReference>
<keyword evidence="3" id="KW-0731">Sigma factor</keyword>
<feature type="region of interest" description="Disordered" evidence="6">
    <location>
        <begin position="1"/>
        <end position="204"/>
    </location>
</feature>
<dbReference type="CDD" id="cd00093">
    <property type="entry name" value="HTH_XRE"/>
    <property type="match status" value="1"/>
</dbReference>
<evidence type="ECO:0000256" key="5">
    <source>
        <dbReference type="ARBA" id="ARBA00023163"/>
    </source>
</evidence>
<dbReference type="EMBL" id="CP011340">
    <property type="protein sequence ID" value="ALC21385.1"/>
    <property type="molecule type" value="Genomic_DNA"/>
</dbReference>
<keyword evidence="2" id="KW-0805">Transcription regulation</keyword>
<feature type="region of interest" description="Disordered" evidence="6">
    <location>
        <begin position="428"/>
        <end position="476"/>
    </location>
</feature>
<evidence type="ECO:0000256" key="1">
    <source>
        <dbReference type="ARBA" id="ARBA00010641"/>
    </source>
</evidence>
<dbReference type="GO" id="GO:0006352">
    <property type="term" value="P:DNA-templated transcription initiation"/>
    <property type="evidence" value="ECO:0007669"/>
    <property type="project" value="InterPro"/>
</dbReference>
<feature type="compositionally biased region" description="Low complexity" evidence="6">
    <location>
        <begin position="143"/>
        <end position="161"/>
    </location>
</feature>
<dbReference type="OrthoDB" id="3869980at2"/>
<dbReference type="GeneID" id="97235892"/>
<dbReference type="SUPFAM" id="SSF88946">
    <property type="entry name" value="Sigma2 domain of RNA polymerase sigma factors"/>
    <property type="match status" value="1"/>
</dbReference>
<accession>A0A0M4DF98</accession>
<dbReference type="STRING" id="38300.SPRI_3079"/>
<dbReference type="InterPro" id="IPR039425">
    <property type="entry name" value="RNA_pol_sigma-70-like"/>
</dbReference>
<feature type="compositionally biased region" description="Low complexity" evidence="6">
    <location>
        <begin position="186"/>
        <end position="195"/>
    </location>
</feature>
<dbReference type="AlphaFoldDB" id="A0A0M4DF98"/>
<evidence type="ECO:0000313" key="7">
    <source>
        <dbReference type="EMBL" id="ALC21385.1"/>
    </source>
</evidence>
<dbReference type="PANTHER" id="PTHR43133">
    <property type="entry name" value="RNA POLYMERASE ECF-TYPE SIGMA FACTO"/>
    <property type="match status" value="1"/>
</dbReference>
<dbReference type="SUPFAM" id="SSF88659">
    <property type="entry name" value="Sigma3 and sigma4 domains of RNA polymerase sigma factors"/>
    <property type="match status" value="1"/>
</dbReference>
<dbReference type="Gene3D" id="1.10.10.10">
    <property type="entry name" value="Winged helix-like DNA-binding domain superfamily/Winged helix DNA-binding domain"/>
    <property type="match status" value="1"/>
</dbReference>
<feature type="compositionally biased region" description="Basic and acidic residues" evidence="6">
    <location>
        <begin position="448"/>
        <end position="462"/>
    </location>
</feature>
<dbReference type="Gene3D" id="1.10.260.40">
    <property type="entry name" value="lambda repressor-like DNA-binding domains"/>
    <property type="match status" value="1"/>
</dbReference>
<dbReference type="InterPro" id="IPR013249">
    <property type="entry name" value="RNA_pol_sigma70_r4_t2"/>
</dbReference>
<dbReference type="InterPro" id="IPR001387">
    <property type="entry name" value="Cro/C1-type_HTH"/>
</dbReference>
<organism evidence="7">
    <name type="scientific">Streptomyces pristinaespiralis</name>
    <dbReference type="NCBI Taxonomy" id="38300"/>
    <lineage>
        <taxon>Bacteria</taxon>
        <taxon>Bacillati</taxon>
        <taxon>Actinomycetota</taxon>
        <taxon>Actinomycetes</taxon>
        <taxon>Kitasatosporales</taxon>
        <taxon>Streptomycetaceae</taxon>
        <taxon>Streptomyces</taxon>
    </lineage>
</organism>
<dbReference type="InterPro" id="IPR036388">
    <property type="entry name" value="WH-like_DNA-bd_sf"/>
</dbReference>
<dbReference type="RefSeq" id="WP_053557003.1">
    <property type="nucleotide sequence ID" value="NZ_CP011340.1"/>
</dbReference>
<comment type="similarity">
    <text evidence="1">Belongs to the sigma-70 factor family. ECF subfamily.</text>
</comment>
<keyword evidence="4" id="KW-0238">DNA-binding</keyword>
<evidence type="ECO:0000256" key="4">
    <source>
        <dbReference type="ARBA" id="ARBA00023125"/>
    </source>
</evidence>
<dbReference type="PROSITE" id="PS50943">
    <property type="entry name" value="HTH_CROC1"/>
    <property type="match status" value="1"/>
</dbReference>
<keyword evidence="5" id="KW-0804">Transcription</keyword>
<reference evidence="7 8" key="1">
    <citation type="submission" date="2015-08" db="EMBL/GenBank/DDBJ databases">
        <title>Genome sequence of the pristinamycin over-producing bacterium Streptomyces pristinaespiralis HCCB10218.</title>
        <authorList>
            <person name="Tian J."/>
            <person name="Yang J."/>
            <person name="Li L."/>
            <person name="Ruan L."/>
            <person name="Wei W."/>
            <person name="Zheng G."/>
            <person name="Wei Z."/>
            <person name="Yang S."/>
            <person name="Ge M."/>
            <person name="Jiang W."/>
            <person name="Lu Y."/>
        </authorList>
    </citation>
    <scope>NUCLEOTIDE SEQUENCE [LARGE SCALE GENOMIC DNA]</scope>
    <source>
        <strain evidence="7 8">HCCB 10218</strain>
    </source>
</reference>
<dbReference type="InterPro" id="IPR013324">
    <property type="entry name" value="RNA_pol_sigma_r3/r4-like"/>
</dbReference>
<name>A0A0M4DF98_STRPR</name>
<dbReference type="SUPFAM" id="SSF47413">
    <property type="entry name" value="lambda repressor-like DNA-binding domains"/>
    <property type="match status" value="1"/>
</dbReference>
<feature type="compositionally biased region" description="Polar residues" evidence="6">
    <location>
        <begin position="1"/>
        <end position="11"/>
    </location>
</feature>
<dbReference type="PANTHER" id="PTHR43133:SF8">
    <property type="entry name" value="RNA POLYMERASE SIGMA FACTOR HI_1459-RELATED"/>
    <property type="match status" value="1"/>
</dbReference>
<evidence type="ECO:0000256" key="3">
    <source>
        <dbReference type="ARBA" id="ARBA00023082"/>
    </source>
</evidence>
<gene>
    <name evidence="7" type="ORF">SPRI_3079</name>
</gene>
<evidence type="ECO:0000256" key="2">
    <source>
        <dbReference type="ARBA" id="ARBA00023015"/>
    </source>
</evidence>
<dbReference type="Proteomes" id="UP000060513">
    <property type="component" value="Chromosome"/>
</dbReference>
<dbReference type="KEGG" id="spri:SPRI_3079"/>
<evidence type="ECO:0000313" key="8">
    <source>
        <dbReference type="Proteomes" id="UP000060513"/>
    </source>
</evidence>
<proteinExistence type="inferred from homology"/>